<dbReference type="InterPro" id="IPR037523">
    <property type="entry name" value="VOC_core"/>
</dbReference>
<dbReference type="Pfam" id="PF18029">
    <property type="entry name" value="Glyoxalase_6"/>
    <property type="match status" value="1"/>
</dbReference>
<evidence type="ECO:0000313" key="2">
    <source>
        <dbReference type="EMBL" id="GAA4140677.1"/>
    </source>
</evidence>
<feature type="domain" description="VOC" evidence="1">
    <location>
        <begin position="141"/>
        <end position="256"/>
    </location>
</feature>
<dbReference type="InterPro" id="IPR041581">
    <property type="entry name" value="Glyoxalase_6"/>
</dbReference>
<dbReference type="PROSITE" id="PS51819">
    <property type="entry name" value="VOC"/>
    <property type="match status" value="2"/>
</dbReference>
<dbReference type="PANTHER" id="PTHR33993:SF14">
    <property type="entry name" value="GB|AAF24581.1"/>
    <property type="match status" value="1"/>
</dbReference>
<accession>A0ABP7YSR8</accession>
<organism evidence="2 3">
    <name type="scientific">Actinomadura keratinilytica</name>
    <dbReference type="NCBI Taxonomy" id="547461"/>
    <lineage>
        <taxon>Bacteria</taxon>
        <taxon>Bacillati</taxon>
        <taxon>Actinomycetota</taxon>
        <taxon>Actinomycetes</taxon>
        <taxon>Streptosporangiales</taxon>
        <taxon>Thermomonosporaceae</taxon>
        <taxon>Actinomadura</taxon>
    </lineage>
</organism>
<proteinExistence type="predicted"/>
<gene>
    <name evidence="2" type="ORF">GCM10022416_28100</name>
</gene>
<dbReference type="Proteomes" id="UP001500266">
    <property type="component" value="Unassembled WGS sequence"/>
</dbReference>
<dbReference type="InterPro" id="IPR052164">
    <property type="entry name" value="Anthracycline_SecMetBiosynth"/>
</dbReference>
<dbReference type="CDD" id="cd07247">
    <property type="entry name" value="SgaA_N_like"/>
    <property type="match status" value="2"/>
</dbReference>
<keyword evidence="3" id="KW-1185">Reference proteome</keyword>
<dbReference type="RefSeq" id="WP_345021369.1">
    <property type="nucleotide sequence ID" value="NZ_BAABDO010000034.1"/>
</dbReference>
<dbReference type="Gene3D" id="3.10.180.10">
    <property type="entry name" value="2,3-Dihydroxybiphenyl 1,2-Dioxygenase, domain 1"/>
    <property type="match status" value="2"/>
</dbReference>
<dbReference type="EMBL" id="BAABDO010000034">
    <property type="protein sequence ID" value="GAA4140677.1"/>
    <property type="molecule type" value="Genomic_DNA"/>
</dbReference>
<dbReference type="InterPro" id="IPR029068">
    <property type="entry name" value="Glyas_Bleomycin-R_OHBP_Dase"/>
</dbReference>
<dbReference type="SUPFAM" id="SSF54593">
    <property type="entry name" value="Glyoxalase/Bleomycin resistance protein/Dihydroxybiphenyl dioxygenase"/>
    <property type="match status" value="2"/>
</dbReference>
<protein>
    <submittedName>
        <fullName evidence="2">VOC family protein</fullName>
    </submittedName>
</protein>
<evidence type="ECO:0000313" key="3">
    <source>
        <dbReference type="Proteomes" id="UP001500266"/>
    </source>
</evidence>
<evidence type="ECO:0000259" key="1">
    <source>
        <dbReference type="PROSITE" id="PS51819"/>
    </source>
</evidence>
<reference evidence="3" key="1">
    <citation type="journal article" date="2019" name="Int. J. Syst. Evol. Microbiol.">
        <title>The Global Catalogue of Microorganisms (GCM) 10K type strain sequencing project: providing services to taxonomists for standard genome sequencing and annotation.</title>
        <authorList>
            <consortium name="The Broad Institute Genomics Platform"/>
            <consortium name="The Broad Institute Genome Sequencing Center for Infectious Disease"/>
            <person name="Wu L."/>
            <person name="Ma J."/>
        </authorList>
    </citation>
    <scope>NUCLEOTIDE SEQUENCE [LARGE SCALE GENOMIC DNA]</scope>
    <source>
        <strain evidence="3">JCM 17316</strain>
    </source>
</reference>
<dbReference type="PANTHER" id="PTHR33993">
    <property type="entry name" value="GLYOXALASE-RELATED"/>
    <property type="match status" value="1"/>
</dbReference>
<sequence length="258" mass="28471">MTEVSGYAPGAPCWVELVSPRVTASKEFYGELFNWYSHAFGYEFGDYYTWSLGGRLGPMVCGMQPLADDGQRPYWTCHFAVDEIGPVTERVRAAGGQVLVDGVELDSLGRLALAVDPEGAGFALWQGQSFRGAGVVDEPGALCWMELACRDLAAVQRFYGEVLGWTFVRRDHDGLTYSYWRVADRSVGGMVVLDGPLRPLERPQWIPYFAVEDCDASVTKATKLGARVEVPPHDIRPGRYAFLRDPVGAPLAMIQPAR</sequence>
<comment type="caution">
    <text evidence="2">The sequence shown here is derived from an EMBL/GenBank/DDBJ whole genome shotgun (WGS) entry which is preliminary data.</text>
</comment>
<feature type="domain" description="VOC" evidence="1">
    <location>
        <begin position="11"/>
        <end position="127"/>
    </location>
</feature>
<name>A0ABP7YSR8_9ACTN</name>